<evidence type="ECO:0000256" key="1">
    <source>
        <dbReference type="ARBA" id="ARBA00004683"/>
    </source>
</evidence>
<keyword evidence="4" id="KW-0175">Coiled coil</keyword>
<dbReference type="Proteomes" id="UP000639274">
    <property type="component" value="Chromosome"/>
</dbReference>
<evidence type="ECO:0000256" key="2">
    <source>
        <dbReference type="ARBA" id="ARBA00019066"/>
    </source>
</evidence>
<sequence length="352" mass="38636">MAQNDFENLTRQYWTAWGDAMRTAGAPAQPAMPNWNDAMSWWSQMAKGAGSFPNTGVDDAVDRFNSQARDWYGQIQQLAARFAGQNAAPADIASAWKQMLGGQGMADLFKGMSGPGQHGVDQWMQQMAPLLQSMQRDGRSWLGLPAFGFAREHQERLQALAQAQLELQDKTNAYNALMAETMQLALRRFEDKLAERSEPGRQLTSARALFDLWIDAAEEAYAEIALSPRFRETYGEYVNAQMRVRGALQREVEQTCDLLGMPTRTEIDAAHRKIVQLEREVRRMRDALQREAPARAGTAADTQSASPSGTARPAEKPAKAAGPSTGKSTDKVGGKSAGKSNGKPAARKGSAR</sequence>
<feature type="coiled-coil region" evidence="4">
    <location>
        <begin position="150"/>
        <end position="180"/>
    </location>
</feature>
<comment type="pathway">
    <text evidence="1">Biopolymer metabolism; poly-(R)-3-hydroxybutanoate biosynthesis.</text>
</comment>
<organism evidence="6 7">
    <name type="scientific">Agrilutibacter solisilvae</name>
    <dbReference type="NCBI Taxonomy" id="2763317"/>
    <lineage>
        <taxon>Bacteria</taxon>
        <taxon>Pseudomonadati</taxon>
        <taxon>Pseudomonadota</taxon>
        <taxon>Gammaproteobacteria</taxon>
        <taxon>Lysobacterales</taxon>
        <taxon>Lysobacteraceae</taxon>
        <taxon>Agrilutibacter</taxon>
    </lineage>
</organism>
<dbReference type="InterPro" id="IPR010123">
    <property type="entry name" value="PHA_synth_III_E"/>
</dbReference>
<reference evidence="6 7" key="1">
    <citation type="submission" date="2021-03" db="EMBL/GenBank/DDBJ databases">
        <title>Lysobacter sp. nov. isolated from soil of gangwondo yeongwol, south Korea.</title>
        <authorList>
            <person name="Kim K.R."/>
            <person name="Kim K.H."/>
            <person name="Jeon C.O."/>
        </authorList>
    </citation>
    <scope>NUCLEOTIDE SEQUENCE [LARGE SCALE GENOMIC DNA]</scope>
    <source>
        <strain evidence="6 7">R19</strain>
    </source>
</reference>
<dbReference type="NCBIfam" id="TIGR01834">
    <property type="entry name" value="PHA_synth_III_E"/>
    <property type="match status" value="1"/>
</dbReference>
<name>A0A974XYH9_9GAMM</name>
<keyword evidence="7" id="KW-1185">Reference proteome</keyword>
<dbReference type="AlphaFoldDB" id="A0A974XYH9"/>
<evidence type="ECO:0000256" key="4">
    <source>
        <dbReference type="SAM" id="Coils"/>
    </source>
</evidence>
<evidence type="ECO:0000313" key="7">
    <source>
        <dbReference type="Proteomes" id="UP000639274"/>
    </source>
</evidence>
<gene>
    <name evidence="6" type="primary">phaE</name>
    <name evidence="6" type="ORF">I8J32_015770</name>
</gene>
<keyword evidence="3" id="KW-0583">PHB biosynthesis</keyword>
<dbReference type="KEGG" id="lsf:I8J32_015770"/>
<evidence type="ECO:0000256" key="3">
    <source>
        <dbReference type="ARBA" id="ARBA00022752"/>
    </source>
</evidence>
<accession>A0A974XYH9</accession>
<dbReference type="RefSeq" id="WP_200613376.1">
    <property type="nucleotide sequence ID" value="NZ_CP071518.1"/>
</dbReference>
<dbReference type="GO" id="GO:0042619">
    <property type="term" value="P:poly-hydroxybutyrate biosynthetic process"/>
    <property type="evidence" value="ECO:0007669"/>
    <property type="project" value="UniProtKB-KW"/>
</dbReference>
<protein>
    <recommendedName>
        <fullName evidence="2">Poly(3-hydroxyalkanoate) polymerase subunit PhaE</fullName>
    </recommendedName>
</protein>
<evidence type="ECO:0000313" key="6">
    <source>
        <dbReference type="EMBL" id="QSX78132.1"/>
    </source>
</evidence>
<feature type="compositionally biased region" description="Polar residues" evidence="5">
    <location>
        <begin position="300"/>
        <end position="309"/>
    </location>
</feature>
<dbReference type="EMBL" id="CP071518">
    <property type="protein sequence ID" value="QSX78132.1"/>
    <property type="molecule type" value="Genomic_DNA"/>
</dbReference>
<evidence type="ECO:0000256" key="5">
    <source>
        <dbReference type="SAM" id="MobiDB-lite"/>
    </source>
</evidence>
<feature type="region of interest" description="Disordered" evidence="5">
    <location>
        <begin position="290"/>
        <end position="352"/>
    </location>
</feature>
<proteinExistence type="predicted"/>
<dbReference type="Pfam" id="PF09712">
    <property type="entry name" value="PHA_synth_III_E"/>
    <property type="match status" value="1"/>
</dbReference>